<dbReference type="SUPFAM" id="SSF54862">
    <property type="entry name" value="4Fe-4S ferredoxins"/>
    <property type="match status" value="1"/>
</dbReference>
<feature type="domain" description="4Fe-4S ferredoxin-type" evidence="6">
    <location>
        <begin position="31"/>
        <end position="60"/>
    </location>
</feature>
<reference evidence="7 9" key="1">
    <citation type="submission" date="2015-09" db="EMBL/GenBank/DDBJ databases">
        <authorList>
            <consortium name="Pathogen Informatics"/>
        </authorList>
    </citation>
    <scope>NUCLEOTIDE SEQUENCE [LARGE SCALE GENOMIC DNA]</scope>
    <source>
        <strain evidence="7 9">2789STDY5608823</strain>
    </source>
</reference>
<evidence type="ECO:0000256" key="4">
    <source>
        <dbReference type="ARBA" id="ARBA00023004"/>
    </source>
</evidence>
<keyword evidence="3" id="KW-0677">Repeat</keyword>
<dbReference type="Pfam" id="PF12838">
    <property type="entry name" value="Fer4_7"/>
    <property type="match status" value="1"/>
</dbReference>
<dbReference type="GO" id="GO:0046872">
    <property type="term" value="F:metal ion binding"/>
    <property type="evidence" value="ECO:0007669"/>
    <property type="project" value="UniProtKB-KW"/>
</dbReference>
<keyword evidence="1" id="KW-0004">4Fe-4S</keyword>
<gene>
    <name evidence="7" type="primary">ndhI_2</name>
    <name evidence="7" type="ORF">ERS852381_00923</name>
    <name evidence="8" type="ORF">GT464_02155</name>
</gene>
<dbReference type="Gene3D" id="3.30.70.3270">
    <property type="match status" value="1"/>
</dbReference>
<evidence type="ECO:0000256" key="2">
    <source>
        <dbReference type="ARBA" id="ARBA00022723"/>
    </source>
</evidence>
<dbReference type="GO" id="GO:0051539">
    <property type="term" value="F:4 iron, 4 sulfur cluster binding"/>
    <property type="evidence" value="ECO:0007669"/>
    <property type="project" value="UniProtKB-KW"/>
</dbReference>
<dbReference type="Proteomes" id="UP000469380">
    <property type="component" value="Unassembled WGS sequence"/>
</dbReference>
<evidence type="ECO:0000259" key="6">
    <source>
        <dbReference type="PROSITE" id="PS51379"/>
    </source>
</evidence>
<keyword evidence="2" id="KW-0479">Metal-binding</keyword>
<dbReference type="RefSeq" id="WP_070097519.1">
    <property type="nucleotide sequence ID" value="NZ_CABIYU010000001.1"/>
</dbReference>
<dbReference type="InterPro" id="IPR010226">
    <property type="entry name" value="NADH_quinone_OxRdtase_chainI"/>
</dbReference>
<dbReference type="EMBL" id="CYYP01000006">
    <property type="protein sequence ID" value="CUN98918.1"/>
    <property type="molecule type" value="Genomic_DNA"/>
</dbReference>
<dbReference type="PaxDb" id="74426-ERS852399_00293"/>
<keyword evidence="5" id="KW-0411">Iron-sulfur</keyword>
<dbReference type="EMBL" id="WWSR01000002">
    <property type="protein sequence ID" value="MZJ38762.1"/>
    <property type="molecule type" value="Genomic_DNA"/>
</dbReference>
<evidence type="ECO:0000256" key="3">
    <source>
        <dbReference type="ARBA" id="ARBA00022737"/>
    </source>
</evidence>
<sequence>MLKLWKVNAKAGDATVKYPFAPFPTNKDMRGKPEHNAELCIACGACGVACPADAIRMDTDLAADTITWSIDYGRCIFCGRCEEACPMEAIKLTEEFELAVMSKDDLTSKSVYTLEHCSRCGKPFAPHKEIDYAKRLLQKAGGMEAEQAARTVGMCQECKRELDALRAASAVKTGNAAGMAANETLASGEPQGPGMEYLGGHGVNPEYIDRELNPDAPEIPAGPAPVEGIIMDFETKEE</sequence>
<reference evidence="8 10" key="2">
    <citation type="journal article" date="2019" name="Nat. Med.">
        <title>A library of human gut bacterial isolates paired with longitudinal multiomics data enables mechanistic microbiome research.</title>
        <authorList>
            <person name="Poyet M."/>
            <person name="Groussin M."/>
            <person name="Gibbons S.M."/>
            <person name="Avila-Pacheco J."/>
            <person name="Jiang X."/>
            <person name="Kearney S.M."/>
            <person name="Perrotta A.R."/>
            <person name="Berdy B."/>
            <person name="Zhao S."/>
            <person name="Lieberman T.D."/>
            <person name="Swanson P.K."/>
            <person name="Smith M."/>
            <person name="Roesemann S."/>
            <person name="Alexander J.E."/>
            <person name="Rich S.A."/>
            <person name="Livny J."/>
            <person name="Vlamakis H."/>
            <person name="Clish C."/>
            <person name="Bullock K."/>
            <person name="Deik A."/>
            <person name="Scott J."/>
            <person name="Pierce K.A."/>
            <person name="Xavier R.J."/>
            <person name="Alm E.J."/>
        </authorList>
    </citation>
    <scope>NUCLEOTIDE SEQUENCE [LARGE SCALE GENOMIC DNA]</scope>
    <source>
        <strain evidence="8 10">BIOML-A20</strain>
    </source>
</reference>
<proteinExistence type="predicted"/>
<dbReference type="PANTHER" id="PTHR10849:SF35">
    <property type="entry name" value="FORMATE HYDROGENLYASE SUBUNIT 6-RELATED"/>
    <property type="match status" value="1"/>
</dbReference>
<evidence type="ECO:0000313" key="7">
    <source>
        <dbReference type="EMBL" id="CUN98918.1"/>
    </source>
</evidence>
<accession>A0A173WMI0</accession>
<evidence type="ECO:0000256" key="5">
    <source>
        <dbReference type="ARBA" id="ARBA00023014"/>
    </source>
</evidence>
<dbReference type="GO" id="GO:0003954">
    <property type="term" value="F:NADH dehydrogenase activity"/>
    <property type="evidence" value="ECO:0007669"/>
    <property type="project" value="TreeGrafter"/>
</dbReference>
<evidence type="ECO:0000313" key="10">
    <source>
        <dbReference type="Proteomes" id="UP000469380"/>
    </source>
</evidence>
<dbReference type="STRING" id="74426.ERS852399_00293"/>
<dbReference type="InterPro" id="IPR017900">
    <property type="entry name" value="4Fe4S_Fe_S_CS"/>
</dbReference>
<dbReference type="NCBIfam" id="NF009053">
    <property type="entry name" value="PRK12387.1"/>
    <property type="match status" value="1"/>
</dbReference>
<evidence type="ECO:0000256" key="1">
    <source>
        <dbReference type="ARBA" id="ARBA00022485"/>
    </source>
</evidence>
<dbReference type="AlphaFoldDB" id="A0A173WMI0"/>
<dbReference type="PANTHER" id="PTHR10849">
    <property type="entry name" value="NADH DEHYDROGENASE UBIQUINONE IRON-SULFUR PROTEIN 8, MITOCHONDRIAL"/>
    <property type="match status" value="1"/>
</dbReference>
<evidence type="ECO:0000313" key="9">
    <source>
        <dbReference type="Proteomes" id="UP000095468"/>
    </source>
</evidence>
<dbReference type="GO" id="GO:0016020">
    <property type="term" value="C:membrane"/>
    <property type="evidence" value="ECO:0007669"/>
    <property type="project" value="InterPro"/>
</dbReference>
<evidence type="ECO:0000313" key="8">
    <source>
        <dbReference type="EMBL" id="MZJ38762.1"/>
    </source>
</evidence>
<keyword evidence="4" id="KW-0408">Iron</keyword>
<protein>
    <submittedName>
        <fullName evidence="8">4Fe-4S dicluster domain-containing protein</fullName>
    </submittedName>
    <submittedName>
        <fullName evidence="7">NAD(P)H-quinone oxidoreductase subunit I</fullName>
        <ecNumber evidence="7">1.6.5.-</ecNumber>
    </submittedName>
</protein>
<feature type="domain" description="4Fe-4S ferredoxin-type" evidence="6">
    <location>
        <begin position="66"/>
        <end position="95"/>
    </location>
</feature>
<dbReference type="GO" id="GO:0009060">
    <property type="term" value="P:aerobic respiration"/>
    <property type="evidence" value="ECO:0007669"/>
    <property type="project" value="TreeGrafter"/>
</dbReference>
<dbReference type="EC" id="1.6.5.-" evidence="7"/>
<dbReference type="InterPro" id="IPR017896">
    <property type="entry name" value="4Fe4S_Fe-S-bd"/>
</dbReference>
<dbReference type="PROSITE" id="PS51379">
    <property type="entry name" value="4FE4S_FER_2"/>
    <property type="match status" value="2"/>
</dbReference>
<name>A0A173WMI0_9ACTN</name>
<keyword evidence="7" id="KW-0560">Oxidoreductase</keyword>
<dbReference type="Proteomes" id="UP000095468">
    <property type="component" value="Unassembled WGS sequence"/>
</dbReference>
<organism evidence="7 9">
    <name type="scientific">Collinsella aerofaciens</name>
    <dbReference type="NCBI Taxonomy" id="74426"/>
    <lineage>
        <taxon>Bacteria</taxon>
        <taxon>Bacillati</taxon>
        <taxon>Actinomycetota</taxon>
        <taxon>Coriobacteriia</taxon>
        <taxon>Coriobacteriales</taxon>
        <taxon>Coriobacteriaceae</taxon>
        <taxon>Collinsella</taxon>
    </lineage>
</organism>
<dbReference type="PROSITE" id="PS00198">
    <property type="entry name" value="4FE4S_FER_1"/>
    <property type="match status" value="1"/>
</dbReference>